<organism evidence="2">
    <name type="scientific">Pararge aegeria</name>
    <name type="common">speckled wood butterfly</name>
    <dbReference type="NCBI Taxonomy" id="116150"/>
    <lineage>
        <taxon>Eukaryota</taxon>
        <taxon>Metazoa</taxon>
        <taxon>Ecdysozoa</taxon>
        <taxon>Arthropoda</taxon>
        <taxon>Hexapoda</taxon>
        <taxon>Insecta</taxon>
        <taxon>Pterygota</taxon>
        <taxon>Neoptera</taxon>
        <taxon>Endopterygota</taxon>
        <taxon>Lepidoptera</taxon>
        <taxon>Glossata</taxon>
        <taxon>Ditrysia</taxon>
        <taxon>Papilionoidea</taxon>
        <taxon>Nymphalidae</taxon>
        <taxon>Satyrinae</taxon>
        <taxon>Satyrini</taxon>
        <taxon>Parargina</taxon>
        <taxon>Pararge</taxon>
    </lineage>
</organism>
<reference evidence="2" key="1">
    <citation type="journal article" date="2013" name="BMC Genomics">
        <title>Unscrambling butterfly oogenesis.</title>
        <authorList>
            <person name="Carter J.M."/>
            <person name="Baker S.C."/>
            <person name="Pink R."/>
            <person name="Carter D.R."/>
            <person name="Collins A."/>
            <person name="Tomlin J."/>
            <person name="Gibbs M."/>
            <person name="Breuker C.J."/>
        </authorList>
    </citation>
    <scope>NUCLEOTIDE SEQUENCE</scope>
    <source>
        <tissue evidence="2">Ovary</tissue>
    </source>
</reference>
<reference evidence="2" key="2">
    <citation type="submission" date="2013-05" db="EMBL/GenBank/DDBJ databases">
        <authorList>
            <person name="Carter J.-M."/>
            <person name="Baker S.C."/>
            <person name="Pink R."/>
            <person name="Carter D.R.F."/>
            <person name="Collins A."/>
            <person name="Tomlin J."/>
            <person name="Gibbs M."/>
            <person name="Breuker C.J."/>
        </authorList>
    </citation>
    <scope>NUCLEOTIDE SEQUENCE</scope>
    <source>
        <tissue evidence="2">Ovary</tissue>
    </source>
</reference>
<dbReference type="AlphaFoldDB" id="S4NIW3"/>
<feature type="transmembrane region" description="Helical" evidence="1">
    <location>
        <begin position="7"/>
        <end position="24"/>
    </location>
</feature>
<dbReference type="EMBL" id="GAIX01013909">
    <property type="protein sequence ID" value="JAA78651.1"/>
    <property type="molecule type" value="Transcribed_RNA"/>
</dbReference>
<evidence type="ECO:0000256" key="1">
    <source>
        <dbReference type="SAM" id="Phobius"/>
    </source>
</evidence>
<evidence type="ECO:0000313" key="2">
    <source>
        <dbReference type="EMBL" id="JAA78651.1"/>
    </source>
</evidence>
<keyword evidence="1" id="KW-0812">Transmembrane</keyword>
<keyword evidence="1" id="KW-0472">Membrane</keyword>
<name>S4NIW3_9NEOP</name>
<keyword evidence="1" id="KW-1133">Transmembrane helix</keyword>
<sequence length="90" mass="11359">MFFFFDFIRYTTLFFIFIYIYTNVDRMLRLKMVRMLHDYFELKLSQSDILYKYSDFILSYKIRDPPLFNVYSTYYLLLKKILECNKKFMI</sequence>
<proteinExistence type="predicted"/>
<protein>
    <submittedName>
        <fullName evidence="2">Uncharacterized protein</fullName>
    </submittedName>
</protein>
<accession>S4NIW3</accession>